<organism evidence="1">
    <name type="scientific">Anguilla anguilla</name>
    <name type="common">European freshwater eel</name>
    <name type="synonym">Muraena anguilla</name>
    <dbReference type="NCBI Taxonomy" id="7936"/>
    <lineage>
        <taxon>Eukaryota</taxon>
        <taxon>Metazoa</taxon>
        <taxon>Chordata</taxon>
        <taxon>Craniata</taxon>
        <taxon>Vertebrata</taxon>
        <taxon>Euteleostomi</taxon>
        <taxon>Actinopterygii</taxon>
        <taxon>Neopterygii</taxon>
        <taxon>Teleostei</taxon>
        <taxon>Anguilliformes</taxon>
        <taxon>Anguillidae</taxon>
        <taxon>Anguilla</taxon>
    </lineage>
</organism>
<dbReference type="AlphaFoldDB" id="A0A0E9PG97"/>
<reference evidence="1" key="2">
    <citation type="journal article" date="2015" name="Fish Shellfish Immunol.">
        <title>Early steps in the European eel (Anguilla anguilla)-Vibrio vulnificus interaction in the gills: Role of the RtxA13 toxin.</title>
        <authorList>
            <person name="Callol A."/>
            <person name="Pajuelo D."/>
            <person name="Ebbesson L."/>
            <person name="Teles M."/>
            <person name="MacKenzie S."/>
            <person name="Amaro C."/>
        </authorList>
    </citation>
    <scope>NUCLEOTIDE SEQUENCE</scope>
</reference>
<proteinExistence type="predicted"/>
<protein>
    <submittedName>
        <fullName evidence="1">Uncharacterized protein</fullName>
    </submittedName>
</protein>
<dbReference type="EMBL" id="GBXM01104926">
    <property type="protein sequence ID" value="JAH03651.1"/>
    <property type="molecule type" value="Transcribed_RNA"/>
</dbReference>
<reference evidence="1" key="1">
    <citation type="submission" date="2014-11" db="EMBL/GenBank/DDBJ databases">
        <authorList>
            <person name="Amaro Gonzalez C."/>
        </authorList>
    </citation>
    <scope>NUCLEOTIDE SEQUENCE</scope>
</reference>
<sequence length="60" mass="6793">MLMLLCPVHIPVVRMPSYTFGCIDICLCGRVLNCIFILTHTNTHSSVHTCMHVHTRLLEA</sequence>
<accession>A0A0E9PG97</accession>
<evidence type="ECO:0000313" key="1">
    <source>
        <dbReference type="EMBL" id="JAH03651.1"/>
    </source>
</evidence>
<name>A0A0E9PG97_ANGAN</name>